<dbReference type="EMBL" id="CP007389">
    <property type="protein sequence ID" value="APT74506.1"/>
    <property type="molecule type" value="Genomic_DNA"/>
</dbReference>
<evidence type="ECO:0000313" key="2">
    <source>
        <dbReference type="Proteomes" id="UP000185490"/>
    </source>
</evidence>
<proteinExistence type="predicted"/>
<organism evidence="1 2">
    <name type="scientific">Thermosipho melanesiensis</name>
    <dbReference type="NCBI Taxonomy" id="46541"/>
    <lineage>
        <taxon>Bacteria</taxon>
        <taxon>Thermotogati</taxon>
        <taxon>Thermotogota</taxon>
        <taxon>Thermotogae</taxon>
        <taxon>Thermotogales</taxon>
        <taxon>Fervidobacteriaceae</taxon>
        <taxon>Thermosipho</taxon>
    </lineage>
</organism>
<evidence type="ECO:0000313" key="1">
    <source>
        <dbReference type="EMBL" id="APT74506.1"/>
    </source>
</evidence>
<protein>
    <submittedName>
        <fullName evidence="1">Uncharacterized protein</fullName>
    </submittedName>
</protein>
<keyword evidence="2" id="KW-1185">Reference proteome</keyword>
<sequence length="82" mass="9841">MENKKLAEYNITWERYEKAISKILQDFANRGLEIVTVEELWVESSLPIDLILEILERNNITFPNEIKEIKYKNNTIWSKLEK</sequence>
<name>A0ABM6GFY7_9BACT</name>
<reference evidence="1 2" key="1">
    <citation type="submission" date="2014-02" db="EMBL/GenBank/DDBJ databases">
        <title>Diversity of Thermotogales isolates from hydrothermal vents.</title>
        <authorList>
            <person name="Haverkamp T.H.A."/>
            <person name="Lossouarn J."/>
            <person name="Geslin C."/>
            <person name="Nesbo C.L."/>
        </authorList>
    </citation>
    <scope>NUCLEOTIDE SEQUENCE [LARGE SCALE GENOMIC DNA]</scope>
    <source>
        <strain evidence="1 2">431</strain>
    </source>
</reference>
<gene>
    <name evidence="1" type="ORF">BW47_08500</name>
</gene>
<dbReference type="Proteomes" id="UP000185490">
    <property type="component" value="Chromosome"/>
</dbReference>
<dbReference type="RefSeq" id="WP_012057806.1">
    <property type="nucleotide sequence ID" value="NZ_CP007389.1"/>
</dbReference>
<accession>A0ABM6GFY7</accession>